<feature type="region of interest" description="Disordered" evidence="1">
    <location>
        <begin position="187"/>
        <end position="248"/>
    </location>
</feature>
<feature type="compositionally biased region" description="Polar residues" evidence="1">
    <location>
        <begin position="146"/>
        <end position="157"/>
    </location>
</feature>
<evidence type="ECO:0000256" key="1">
    <source>
        <dbReference type="SAM" id="MobiDB-lite"/>
    </source>
</evidence>
<name>A0A3S5AKP0_9PLAT</name>
<accession>A0A3S5AKP0</accession>
<comment type="caution">
    <text evidence="3">The sequence shown here is derived from an EMBL/GenBank/DDBJ whole genome shotgun (WGS) entry which is preliminary data.</text>
</comment>
<feature type="region of interest" description="Disordered" evidence="1">
    <location>
        <begin position="64"/>
        <end position="94"/>
    </location>
</feature>
<reference evidence="3" key="1">
    <citation type="submission" date="2018-11" db="EMBL/GenBank/DDBJ databases">
        <authorList>
            <consortium name="Pathogen Informatics"/>
        </authorList>
    </citation>
    <scope>NUCLEOTIDE SEQUENCE</scope>
</reference>
<evidence type="ECO:0000313" key="3">
    <source>
        <dbReference type="EMBL" id="VEL18976.1"/>
    </source>
</evidence>
<gene>
    <name evidence="3" type="ORF">PXEA_LOCUS12416</name>
</gene>
<dbReference type="EMBL" id="CAAALY010039515">
    <property type="protein sequence ID" value="VEL18976.1"/>
    <property type="molecule type" value="Genomic_DNA"/>
</dbReference>
<feature type="compositionally biased region" description="Basic and acidic residues" evidence="1">
    <location>
        <begin position="340"/>
        <end position="367"/>
    </location>
</feature>
<evidence type="ECO:0000313" key="4">
    <source>
        <dbReference type="Proteomes" id="UP000784294"/>
    </source>
</evidence>
<feature type="region of interest" description="Disordered" evidence="1">
    <location>
        <begin position="1"/>
        <end position="30"/>
    </location>
</feature>
<proteinExistence type="predicted"/>
<sequence>MAALKAPSDPGPASVSFQPAELKSTSSTAPESTAFALGAGSANSASLVAMAASMAMVMMTGRQRSQDGLMPGQSDAAAGLLSLPPPSGLPGRDVVEGRLLHSSASDVRVSPSQQPPSDSASLAARAVVSRPEVPIRPVADTHGLGTESSHTQLSTSREAVVPRPTGVEATSILSIERLLSAARFTPDRNSATPASASTCSSQPSPRPASTASSTDSVSTSVDQRSSDRRRPDVTAADSNPPDDRRSLPVAAHHLGPVVSAFTATELARFILAQHEATGSSVASSPSPSPSPSSPSSPSPPSSPSSPSPSPSSFLSPGVSTRPVVPASLRPTQRATATCRDGGRRLPRDKQTKQKRPGPREDLADDRVAIASEAGASPPAAKRATPASPDSADAIGWRQSEARPQMMNGFAKRPRSPCTLWPSQPGRHQQAQTCSTVSKPTAGWPPHRGALSPEPSAVVANVNVNANADVDVAFEASPNGPRGKAGLEQKRPGAVLTAPFGRPEAVLPSESGANGTRGLVGGAETLVNRLALAAALTPCKSTESHAPTSDMLAPSLTSGGPQQGWMKLWQQNPSFAAAAAAAAAAATIAGANFLANTRVTP</sequence>
<feature type="compositionally biased region" description="Pro residues" evidence="1">
    <location>
        <begin position="286"/>
        <end position="309"/>
    </location>
</feature>
<organism evidence="3 4">
    <name type="scientific">Protopolystoma xenopodis</name>
    <dbReference type="NCBI Taxonomy" id="117903"/>
    <lineage>
        <taxon>Eukaryota</taxon>
        <taxon>Metazoa</taxon>
        <taxon>Spiralia</taxon>
        <taxon>Lophotrochozoa</taxon>
        <taxon>Platyhelminthes</taxon>
        <taxon>Monogenea</taxon>
        <taxon>Polyopisthocotylea</taxon>
        <taxon>Polystomatidea</taxon>
        <taxon>Polystomatidae</taxon>
        <taxon>Protopolystoma</taxon>
    </lineage>
</organism>
<dbReference type="AlphaFoldDB" id="A0A3S5AKP0"/>
<keyword evidence="2" id="KW-0812">Transmembrane</keyword>
<keyword evidence="4" id="KW-1185">Reference proteome</keyword>
<dbReference type="Proteomes" id="UP000784294">
    <property type="component" value="Unassembled WGS sequence"/>
</dbReference>
<evidence type="ECO:0000256" key="2">
    <source>
        <dbReference type="SAM" id="Phobius"/>
    </source>
</evidence>
<feature type="region of interest" description="Disordered" evidence="1">
    <location>
        <begin position="279"/>
        <end position="399"/>
    </location>
</feature>
<keyword evidence="2" id="KW-1133">Transmembrane helix</keyword>
<feature type="region of interest" description="Disordered" evidence="1">
    <location>
        <begin position="134"/>
        <end position="164"/>
    </location>
</feature>
<keyword evidence="2" id="KW-0472">Membrane</keyword>
<feature type="compositionally biased region" description="Low complexity" evidence="1">
    <location>
        <begin position="190"/>
        <end position="223"/>
    </location>
</feature>
<feature type="transmembrane region" description="Helical" evidence="2">
    <location>
        <begin position="574"/>
        <end position="594"/>
    </location>
</feature>
<protein>
    <submittedName>
        <fullName evidence="3">Uncharacterized protein</fullName>
    </submittedName>
</protein>